<keyword evidence="2" id="KW-1185">Reference proteome</keyword>
<dbReference type="EMBL" id="KV448169">
    <property type="protein sequence ID" value="OAX41865.1"/>
    <property type="molecule type" value="Genomic_DNA"/>
</dbReference>
<name>A0A1B7NAJ4_9AGAM</name>
<dbReference type="InParanoid" id="A0A1B7NAJ4"/>
<evidence type="ECO:0000313" key="1">
    <source>
        <dbReference type="EMBL" id="OAX41865.1"/>
    </source>
</evidence>
<protein>
    <submittedName>
        <fullName evidence="1">Uncharacterized protein</fullName>
    </submittedName>
</protein>
<feature type="non-terminal residue" evidence="1">
    <location>
        <position position="75"/>
    </location>
</feature>
<proteinExistence type="predicted"/>
<dbReference type="STRING" id="1314800.A0A1B7NAJ4"/>
<dbReference type="Proteomes" id="UP000092154">
    <property type="component" value="Unassembled WGS sequence"/>
</dbReference>
<feature type="non-terminal residue" evidence="1">
    <location>
        <position position="1"/>
    </location>
</feature>
<dbReference type="AlphaFoldDB" id="A0A1B7NAJ4"/>
<evidence type="ECO:0000313" key="2">
    <source>
        <dbReference type="Proteomes" id="UP000092154"/>
    </source>
</evidence>
<accession>A0A1B7NAJ4</accession>
<sequence length="75" mass="8146">GPLIVLARNKGGAYILAELDGSVLDRPTATYCVIPYLARKNLPLPNLADFIDISLEQLQALKDAQVPDPEDPTED</sequence>
<organism evidence="1 2">
    <name type="scientific">Rhizopogon vinicolor AM-OR11-026</name>
    <dbReference type="NCBI Taxonomy" id="1314800"/>
    <lineage>
        <taxon>Eukaryota</taxon>
        <taxon>Fungi</taxon>
        <taxon>Dikarya</taxon>
        <taxon>Basidiomycota</taxon>
        <taxon>Agaricomycotina</taxon>
        <taxon>Agaricomycetes</taxon>
        <taxon>Agaricomycetidae</taxon>
        <taxon>Boletales</taxon>
        <taxon>Suillineae</taxon>
        <taxon>Rhizopogonaceae</taxon>
        <taxon>Rhizopogon</taxon>
    </lineage>
</organism>
<gene>
    <name evidence="1" type="ORF">K503DRAFT_670899</name>
</gene>
<dbReference type="OrthoDB" id="444848at2759"/>
<reference evidence="1 2" key="1">
    <citation type="submission" date="2016-06" db="EMBL/GenBank/DDBJ databases">
        <title>Comparative genomics of the ectomycorrhizal sister species Rhizopogon vinicolor and Rhizopogon vesiculosus (Basidiomycota: Boletales) reveals a divergence of the mating type B locus.</title>
        <authorList>
            <consortium name="DOE Joint Genome Institute"/>
            <person name="Mujic A.B."/>
            <person name="Kuo A."/>
            <person name="Tritt A."/>
            <person name="Lipzen A."/>
            <person name="Chen C."/>
            <person name="Johnson J."/>
            <person name="Sharma A."/>
            <person name="Barry K."/>
            <person name="Grigoriev I.V."/>
            <person name="Spatafora J.W."/>
        </authorList>
    </citation>
    <scope>NUCLEOTIDE SEQUENCE [LARGE SCALE GENOMIC DNA]</scope>
    <source>
        <strain evidence="1 2">AM-OR11-026</strain>
    </source>
</reference>